<dbReference type="GO" id="GO:0032878">
    <property type="term" value="P:regulation of establishment or maintenance of cell polarity"/>
    <property type="evidence" value="ECO:0007669"/>
    <property type="project" value="TreeGrafter"/>
</dbReference>
<dbReference type="PANTHER" id="PTHR10241:SF29">
    <property type="entry name" value="LETHAL(2) GIANT LARVAE PROTEIN"/>
    <property type="match status" value="1"/>
</dbReference>
<feature type="region of interest" description="Disordered" evidence="1">
    <location>
        <begin position="295"/>
        <end position="369"/>
    </location>
</feature>
<feature type="compositionally biased region" description="Polar residues" evidence="1">
    <location>
        <begin position="295"/>
        <end position="321"/>
    </location>
</feature>
<feature type="non-terminal residue" evidence="2">
    <location>
        <position position="597"/>
    </location>
</feature>
<evidence type="ECO:0000313" key="2">
    <source>
        <dbReference type="EMBL" id="KAA0194033.1"/>
    </source>
</evidence>
<sequence length="597" mass="65416">VPSSRLQSFHRDPDVIWGGYDDSKVEILSDQSHYDVAILGEANGLISMFAMDKGDCVYRVGTLHTASLFAVDGDSGAQKCLEEETWPPFRRVGYCALMNGQCIAPSDHRLAVSRIDAFVDEADRINLIVGGTGGYVSLWRTELNFPNQSPVAFEPDVARIHASLIDPDSSAVKYQWNGPSALRPFEGVTQLYDSNGIVFVPHALIQLDPPTPIISIACERSWNLLAIGSLHGFAVIDLLAKATIYTQLLYDKPLQQKITHAVSSVQRELVSRGKQITASMRQSFRRLKQFRSVSIGGSKSTEATDANQPKKTVETTDQTQAEVGDETPVTEMEADKGQAENIGTEKSMDEEAITQTPVEQEKEKEENENADIPTEIETIVLPAEDNPASVRSVLFVDTFLLSPPSTDESQLKTTKRTPSLWVGTSNGRAIAHVLKWKGTQGPVQVQLLKELQLRHQAPIINMFVIDAGSRTPVLSSSRKRDSCEPLPETADKTPEKSPEEVSGEVSAIPSADTKSTSVDAGTTTEVHQLLVCSEEQVKLFTLPALRALHKHKYVDRIRLPYGVGQITLTSDSPNPKSEKQASDTTEQGETVGEVRSV</sequence>
<accession>A0A8E0VMF6</accession>
<dbReference type="GO" id="GO:0030864">
    <property type="term" value="C:cortical actin cytoskeleton"/>
    <property type="evidence" value="ECO:0007669"/>
    <property type="project" value="TreeGrafter"/>
</dbReference>
<dbReference type="GO" id="GO:0005886">
    <property type="term" value="C:plasma membrane"/>
    <property type="evidence" value="ECO:0007669"/>
    <property type="project" value="TreeGrafter"/>
</dbReference>
<protein>
    <submittedName>
        <fullName evidence="2">Uncharacterized protein</fullName>
    </submittedName>
</protein>
<dbReference type="Proteomes" id="UP000728185">
    <property type="component" value="Unassembled WGS sequence"/>
</dbReference>
<dbReference type="GO" id="GO:0045159">
    <property type="term" value="F:myosin II binding"/>
    <property type="evidence" value="ECO:0007669"/>
    <property type="project" value="TreeGrafter"/>
</dbReference>
<dbReference type="GO" id="GO:0008593">
    <property type="term" value="P:regulation of Notch signaling pathway"/>
    <property type="evidence" value="ECO:0007669"/>
    <property type="project" value="TreeGrafter"/>
</dbReference>
<gene>
    <name evidence="2" type="ORF">FBUS_11238</name>
</gene>
<comment type="caution">
    <text evidence="2">The sequence shown here is derived from an EMBL/GenBank/DDBJ whole genome shotgun (WGS) entry which is preliminary data.</text>
</comment>
<feature type="compositionally biased region" description="Basic and acidic residues" evidence="1">
    <location>
        <begin position="478"/>
        <end position="499"/>
    </location>
</feature>
<reference evidence="2" key="1">
    <citation type="submission" date="2019-05" db="EMBL/GenBank/DDBJ databases">
        <title>Annotation for the trematode Fasciolopsis buski.</title>
        <authorList>
            <person name="Choi Y.-J."/>
        </authorList>
    </citation>
    <scope>NUCLEOTIDE SEQUENCE</scope>
    <source>
        <strain evidence="2">HT</strain>
        <tissue evidence="2">Whole worm</tissue>
    </source>
</reference>
<dbReference type="PANTHER" id="PTHR10241">
    <property type="entry name" value="LETHAL 2 GIANT LARVAE PROTEIN"/>
    <property type="match status" value="1"/>
</dbReference>
<dbReference type="GO" id="GO:0051294">
    <property type="term" value="P:establishment of spindle orientation"/>
    <property type="evidence" value="ECO:0007669"/>
    <property type="project" value="TreeGrafter"/>
</dbReference>
<dbReference type="GO" id="GO:0030866">
    <property type="term" value="P:cortical actin cytoskeleton organization"/>
    <property type="evidence" value="ECO:0007669"/>
    <property type="project" value="TreeGrafter"/>
</dbReference>
<name>A0A8E0VMF6_9TREM</name>
<feature type="compositionally biased region" description="Polar residues" evidence="1">
    <location>
        <begin position="566"/>
        <end position="575"/>
    </location>
</feature>
<keyword evidence="3" id="KW-1185">Reference proteome</keyword>
<feature type="region of interest" description="Disordered" evidence="1">
    <location>
        <begin position="566"/>
        <end position="597"/>
    </location>
</feature>
<proteinExistence type="predicted"/>
<dbReference type="AlphaFoldDB" id="A0A8E0VMF6"/>
<evidence type="ECO:0000256" key="1">
    <source>
        <dbReference type="SAM" id="MobiDB-lite"/>
    </source>
</evidence>
<organism evidence="2 3">
    <name type="scientific">Fasciolopsis buskii</name>
    <dbReference type="NCBI Taxonomy" id="27845"/>
    <lineage>
        <taxon>Eukaryota</taxon>
        <taxon>Metazoa</taxon>
        <taxon>Spiralia</taxon>
        <taxon>Lophotrochozoa</taxon>
        <taxon>Platyhelminthes</taxon>
        <taxon>Trematoda</taxon>
        <taxon>Digenea</taxon>
        <taxon>Plagiorchiida</taxon>
        <taxon>Echinostomata</taxon>
        <taxon>Echinostomatoidea</taxon>
        <taxon>Fasciolidae</taxon>
        <taxon>Fasciolopsis</taxon>
    </lineage>
</organism>
<dbReference type="GO" id="GO:0019905">
    <property type="term" value="F:syntaxin binding"/>
    <property type="evidence" value="ECO:0007669"/>
    <property type="project" value="TreeGrafter"/>
</dbReference>
<evidence type="ECO:0000313" key="3">
    <source>
        <dbReference type="Proteomes" id="UP000728185"/>
    </source>
</evidence>
<dbReference type="OrthoDB" id="19944at2759"/>
<dbReference type="GO" id="GO:0005096">
    <property type="term" value="F:GTPase activator activity"/>
    <property type="evidence" value="ECO:0007669"/>
    <property type="project" value="TreeGrafter"/>
</dbReference>
<dbReference type="EMBL" id="LUCM01004651">
    <property type="protein sequence ID" value="KAA0194033.1"/>
    <property type="molecule type" value="Genomic_DNA"/>
</dbReference>
<dbReference type="GO" id="GO:0006893">
    <property type="term" value="P:Golgi to plasma membrane transport"/>
    <property type="evidence" value="ECO:0007669"/>
    <property type="project" value="TreeGrafter"/>
</dbReference>
<feature type="region of interest" description="Disordered" evidence="1">
    <location>
        <begin position="473"/>
        <end position="520"/>
    </location>
</feature>